<dbReference type="InterPro" id="IPR022573">
    <property type="entry name" value="DUF2887"/>
</dbReference>
<dbReference type="PANTHER" id="PTHR35586">
    <property type="entry name" value="SLL1691 PROTEIN"/>
    <property type="match status" value="1"/>
</dbReference>
<name>A0A1X4G2F3_9CYAN</name>
<feature type="domain" description="DUF4351" evidence="1">
    <location>
        <begin position="199"/>
        <end position="256"/>
    </location>
</feature>
<organism evidence="2 3">
    <name type="scientific">Cylindrospermopsis raciborskii CENA303</name>
    <dbReference type="NCBI Taxonomy" id="1170769"/>
    <lineage>
        <taxon>Bacteria</taxon>
        <taxon>Bacillati</taxon>
        <taxon>Cyanobacteriota</taxon>
        <taxon>Cyanophyceae</taxon>
        <taxon>Nostocales</taxon>
        <taxon>Aphanizomenonaceae</taxon>
        <taxon>Cylindrospermopsis</taxon>
    </lineage>
</organism>
<comment type="caution">
    <text evidence="2">The sequence shown here is derived from an EMBL/GenBank/DDBJ whole genome shotgun (WGS) entry which is preliminary data.</text>
</comment>
<dbReference type="PANTHER" id="PTHR35586:SF2">
    <property type="entry name" value="SLL1542 PROTEIN"/>
    <property type="match status" value="1"/>
</dbReference>
<protein>
    <recommendedName>
        <fullName evidence="1">DUF4351 domain-containing protein</fullName>
    </recommendedName>
</protein>
<dbReference type="InterPro" id="IPR025587">
    <property type="entry name" value="DUF4351"/>
</dbReference>
<reference evidence="3" key="1">
    <citation type="submission" date="2017-04" db="EMBL/GenBank/DDBJ databases">
        <authorList>
            <person name="Abreu V.A."/>
            <person name="Popin R.V."/>
            <person name="Rigonato J."/>
            <person name="Andreote A.P."/>
            <person name="Schaker P.C."/>
            <person name="Hoff-Risseti C."/>
            <person name="Alvarenga D.O."/>
            <person name="Varani A.M."/>
            <person name="Fiore M.F."/>
        </authorList>
    </citation>
    <scope>NUCLEOTIDE SEQUENCE [LARGE SCALE GENOMIC DNA]</scope>
    <source>
        <strain evidence="3">CENA303</strain>
    </source>
</reference>
<dbReference type="RefSeq" id="WP_085729311.1">
    <property type="nucleotide sequence ID" value="NZ_NBYN01000076.1"/>
</dbReference>
<dbReference type="Pfam" id="PF14261">
    <property type="entry name" value="DUF4351"/>
    <property type="match status" value="1"/>
</dbReference>
<sequence length="275" mass="31897">MLSELIPGFESEWSFTYSSVVVKEKEFRFDGLFTPVSDDPNIPIVFAEAQMQTDKNFYSRFFAETFLYLAQYEVNRPWRGLLILSSPGVNFGTELPYNCLLQNQVTRIFLKDLQGRKELSSNLSLLQMLVTEQEESTKIGKNLLKTAESESEYERRLTLIETMLANKFPELTKEIIMEMLEIKTMDVTKSRFYQQIYTEGRQEEAANLVLRQLTRKLANLSETMVKRVKKLTIPQLENLGEALLEFTQIGDLETFLSKLESKPEQSILIQPDQEN</sequence>
<evidence type="ECO:0000313" key="3">
    <source>
        <dbReference type="Proteomes" id="UP000192997"/>
    </source>
</evidence>
<dbReference type="Pfam" id="PF11103">
    <property type="entry name" value="DUF2887"/>
    <property type="match status" value="1"/>
</dbReference>
<dbReference type="Proteomes" id="UP000192997">
    <property type="component" value="Unassembled WGS sequence"/>
</dbReference>
<dbReference type="EMBL" id="NBYN01000076">
    <property type="protein sequence ID" value="OSO86966.1"/>
    <property type="molecule type" value="Genomic_DNA"/>
</dbReference>
<accession>A0A1X4G2F3</accession>
<evidence type="ECO:0000313" key="2">
    <source>
        <dbReference type="EMBL" id="OSO86966.1"/>
    </source>
</evidence>
<evidence type="ECO:0000259" key="1">
    <source>
        <dbReference type="Pfam" id="PF14261"/>
    </source>
</evidence>
<gene>
    <name evidence="2" type="ORF">B7O87_15675</name>
</gene>
<proteinExistence type="predicted"/>
<dbReference type="AlphaFoldDB" id="A0A1X4G2F3"/>